<dbReference type="EMBL" id="JAUEPN010000008">
    <property type="protein sequence ID" value="KAK3291948.1"/>
    <property type="molecule type" value="Genomic_DNA"/>
</dbReference>
<feature type="transmembrane region" description="Helical" evidence="1">
    <location>
        <begin position="56"/>
        <end position="76"/>
    </location>
</feature>
<proteinExistence type="predicted"/>
<keyword evidence="1" id="KW-0812">Transmembrane</keyword>
<organism evidence="3 4">
    <name type="scientific">Chaetomium fimeti</name>
    <dbReference type="NCBI Taxonomy" id="1854472"/>
    <lineage>
        <taxon>Eukaryota</taxon>
        <taxon>Fungi</taxon>
        <taxon>Dikarya</taxon>
        <taxon>Ascomycota</taxon>
        <taxon>Pezizomycotina</taxon>
        <taxon>Sordariomycetes</taxon>
        <taxon>Sordariomycetidae</taxon>
        <taxon>Sordariales</taxon>
        <taxon>Chaetomiaceae</taxon>
        <taxon>Chaetomium</taxon>
    </lineage>
</organism>
<evidence type="ECO:0000313" key="3">
    <source>
        <dbReference type="EMBL" id="KAK3291948.1"/>
    </source>
</evidence>
<feature type="signal peptide" evidence="2">
    <location>
        <begin position="1"/>
        <end position="18"/>
    </location>
</feature>
<gene>
    <name evidence="3" type="ORF">B0H64DRAFT_243059</name>
</gene>
<keyword evidence="2" id="KW-0732">Signal</keyword>
<name>A0AAE0LNR5_9PEZI</name>
<comment type="caution">
    <text evidence="3">The sequence shown here is derived from an EMBL/GenBank/DDBJ whole genome shotgun (WGS) entry which is preliminary data.</text>
</comment>
<reference evidence="3" key="2">
    <citation type="submission" date="2023-06" db="EMBL/GenBank/DDBJ databases">
        <authorList>
            <consortium name="Lawrence Berkeley National Laboratory"/>
            <person name="Haridas S."/>
            <person name="Hensen N."/>
            <person name="Bonometti L."/>
            <person name="Westerberg I."/>
            <person name="Brannstrom I.O."/>
            <person name="Guillou S."/>
            <person name="Cros-Aarteil S."/>
            <person name="Calhoun S."/>
            <person name="Kuo A."/>
            <person name="Mondo S."/>
            <person name="Pangilinan J."/>
            <person name="Riley R."/>
            <person name="Labutti K."/>
            <person name="Andreopoulos B."/>
            <person name="Lipzen A."/>
            <person name="Chen C."/>
            <person name="Yanf M."/>
            <person name="Daum C."/>
            <person name="Ng V."/>
            <person name="Clum A."/>
            <person name="Steindorff A."/>
            <person name="Ohm R."/>
            <person name="Martin F."/>
            <person name="Silar P."/>
            <person name="Natvig D."/>
            <person name="Lalanne C."/>
            <person name="Gautier V."/>
            <person name="Ament-Velasquez S.L."/>
            <person name="Kruys A."/>
            <person name="Hutchinson M.I."/>
            <person name="Powell A.J."/>
            <person name="Barry K."/>
            <person name="Miller A.N."/>
            <person name="Grigoriev I.V."/>
            <person name="Debuchy R."/>
            <person name="Gladieux P."/>
            <person name="Thoren M.H."/>
            <person name="Johannesson H."/>
        </authorList>
    </citation>
    <scope>NUCLEOTIDE SEQUENCE</scope>
    <source>
        <strain evidence="3">CBS 168.71</strain>
    </source>
</reference>
<protein>
    <submittedName>
        <fullName evidence="3">Uncharacterized protein</fullName>
    </submittedName>
</protein>
<sequence>MGFGLVWLIAFCFMVCDAFGGCSSVACTWLAGLSEVTFTQILACSCRILRRRRASSFLTMACLLVLVESGWQQLAWDEAVTIWPWTIFWVTRNISFVLGNWLGFGMRFFASAATSKRLAGDRTEDQKLTS</sequence>
<evidence type="ECO:0000256" key="1">
    <source>
        <dbReference type="SAM" id="Phobius"/>
    </source>
</evidence>
<dbReference type="AlphaFoldDB" id="A0AAE0LNR5"/>
<feature type="transmembrane region" description="Helical" evidence="1">
    <location>
        <begin position="82"/>
        <end position="102"/>
    </location>
</feature>
<dbReference type="Proteomes" id="UP001278766">
    <property type="component" value="Unassembled WGS sequence"/>
</dbReference>
<keyword evidence="4" id="KW-1185">Reference proteome</keyword>
<accession>A0AAE0LNR5</accession>
<dbReference type="RefSeq" id="XP_062655462.1">
    <property type="nucleotide sequence ID" value="XM_062799874.1"/>
</dbReference>
<feature type="chain" id="PRO_5042010863" evidence="2">
    <location>
        <begin position="19"/>
        <end position="130"/>
    </location>
</feature>
<dbReference type="GeneID" id="87836822"/>
<keyword evidence="1" id="KW-1133">Transmembrane helix</keyword>
<evidence type="ECO:0000256" key="2">
    <source>
        <dbReference type="SAM" id="SignalP"/>
    </source>
</evidence>
<keyword evidence="1" id="KW-0472">Membrane</keyword>
<reference evidence="3" key="1">
    <citation type="journal article" date="2023" name="Mol. Phylogenet. Evol.">
        <title>Genome-scale phylogeny and comparative genomics of the fungal order Sordariales.</title>
        <authorList>
            <person name="Hensen N."/>
            <person name="Bonometti L."/>
            <person name="Westerberg I."/>
            <person name="Brannstrom I.O."/>
            <person name="Guillou S."/>
            <person name="Cros-Aarteil S."/>
            <person name="Calhoun S."/>
            <person name="Haridas S."/>
            <person name="Kuo A."/>
            <person name="Mondo S."/>
            <person name="Pangilinan J."/>
            <person name="Riley R."/>
            <person name="LaButti K."/>
            <person name="Andreopoulos B."/>
            <person name="Lipzen A."/>
            <person name="Chen C."/>
            <person name="Yan M."/>
            <person name="Daum C."/>
            <person name="Ng V."/>
            <person name="Clum A."/>
            <person name="Steindorff A."/>
            <person name="Ohm R.A."/>
            <person name="Martin F."/>
            <person name="Silar P."/>
            <person name="Natvig D.O."/>
            <person name="Lalanne C."/>
            <person name="Gautier V."/>
            <person name="Ament-Velasquez S.L."/>
            <person name="Kruys A."/>
            <person name="Hutchinson M.I."/>
            <person name="Powell A.J."/>
            <person name="Barry K."/>
            <person name="Miller A.N."/>
            <person name="Grigoriev I.V."/>
            <person name="Debuchy R."/>
            <person name="Gladieux P."/>
            <person name="Hiltunen Thoren M."/>
            <person name="Johannesson H."/>
        </authorList>
    </citation>
    <scope>NUCLEOTIDE SEQUENCE</scope>
    <source>
        <strain evidence="3">CBS 168.71</strain>
    </source>
</reference>
<evidence type="ECO:0000313" key="4">
    <source>
        <dbReference type="Proteomes" id="UP001278766"/>
    </source>
</evidence>